<evidence type="ECO:0000313" key="6">
    <source>
        <dbReference type="Proteomes" id="UP001167919"/>
    </source>
</evidence>
<evidence type="ECO:0000313" key="3">
    <source>
        <dbReference type="EMBL" id="MDN6899928.1"/>
    </source>
</evidence>
<evidence type="ECO:0000313" key="4">
    <source>
        <dbReference type="EMBL" id="QAS70579.1"/>
    </source>
</evidence>
<evidence type="ECO:0000313" key="5">
    <source>
        <dbReference type="Proteomes" id="UP000286907"/>
    </source>
</evidence>
<organism evidence="3 6">
    <name type="scientific">Oenococcus sicerae</name>
    <dbReference type="NCBI Taxonomy" id="2203724"/>
    <lineage>
        <taxon>Bacteria</taxon>
        <taxon>Bacillati</taxon>
        <taxon>Bacillota</taxon>
        <taxon>Bacilli</taxon>
        <taxon>Lactobacillales</taxon>
        <taxon>Lactobacillaceae</taxon>
        <taxon>Oenococcus</taxon>
    </lineage>
</organism>
<dbReference type="Pfam" id="PF02452">
    <property type="entry name" value="PemK_toxin"/>
    <property type="match status" value="1"/>
</dbReference>
<dbReference type="AlphaFoldDB" id="A0AAJ1R8G1"/>
<dbReference type="EMBL" id="CP029684">
    <property type="protein sequence ID" value="QAS70579.1"/>
    <property type="molecule type" value="Genomic_DNA"/>
</dbReference>
<gene>
    <name evidence="4" type="ORF">DLJ48_00270</name>
    <name evidence="3" type="ORF">EVC35_02760</name>
</gene>
<dbReference type="Proteomes" id="UP001167919">
    <property type="component" value="Unassembled WGS sequence"/>
</dbReference>
<comment type="similarity">
    <text evidence="1">Belongs to the PemK/MazF family.</text>
</comment>
<reference evidence="4 5" key="1">
    <citation type="journal article" date="2019" name="Syst. Appl. Microbiol.">
        <title>Oenococcus sicerae sp. nov., isolated from French cider.</title>
        <authorList>
            <person name="Cousin F.J."/>
            <person name="Le Guellec R."/>
            <person name="Chagnot C."/>
            <person name="Goux D."/>
            <person name="Dalmasso M."/>
            <person name="Laplace J.M."/>
            <person name="Cretenet M."/>
        </authorList>
    </citation>
    <scope>NUCLEOTIDE SEQUENCE [LARGE SCALE GENOMIC DNA]</scope>
    <source>
        <strain evidence="4 5">UCMA 15228</strain>
    </source>
</reference>
<protein>
    <submittedName>
        <fullName evidence="3">Type II toxin-antitoxin system PemK/MazF family toxin</fullName>
    </submittedName>
</protein>
<dbReference type="InterPro" id="IPR011067">
    <property type="entry name" value="Plasmid_toxin/cell-grow_inhib"/>
</dbReference>
<reference evidence="3" key="2">
    <citation type="submission" date="2019-01" db="EMBL/GenBank/DDBJ databases">
        <title>Oenococcus sicerae UCMA17102.</title>
        <authorList>
            <person name="Cousin F.J."/>
            <person name="Le Guellec R."/>
            <person name="Cretenet M."/>
        </authorList>
    </citation>
    <scope>NUCLEOTIDE SEQUENCE</scope>
    <source>
        <strain evidence="3">UCMA17102</strain>
    </source>
</reference>
<proteinExistence type="inferred from homology"/>
<reference evidence="4" key="3">
    <citation type="submission" date="2020-01" db="EMBL/GenBank/DDBJ databases">
        <authorList>
            <person name="Cousin F.J."/>
            <person name="Le Guellec R."/>
            <person name="Cretenet M."/>
        </authorList>
    </citation>
    <scope>NUCLEOTIDE SEQUENCE</scope>
    <source>
        <strain evidence="4">UCMA 15228</strain>
    </source>
</reference>
<dbReference type="GO" id="GO:0016075">
    <property type="term" value="P:rRNA catabolic process"/>
    <property type="evidence" value="ECO:0007669"/>
    <property type="project" value="TreeGrafter"/>
</dbReference>
<sequence>MVFDPTYIPDQQDLIIIDFDPSRGREIQKRRPALVISNAGYSQVTGLVAVCPITHAQANHLHEYFVLVNTDRVDGYINPFQFFTFDFRQRQAVKVDLLATPTFIQVKQVILDVLA</sequence>
<dbReference type="GO" id="GO:0003677">
    <property type="term" value="F:DNA binding"/>
    <property type="evidence" value="ECO:0007669"/>
    <property type="project" value="InterPro"/>
</dbReference>
<dbReference type="Proteomes" id="UP000286907">
    <property type="component" value="Chromosome"/>
</dbReference>
<keyword evidence="5" id="KW-1185">Reference proteome</keyword>
<accession>A0AAJ1R8G1</accession>
<dbReference type="SUPFAM" id="SSF50118">
    <property type="entry name" value="Cell growth inhibitor/plasmid maintenance toxic component"/>
    <property type="match status" value="1"/>
</dbReference>
<dbReference type="PANTHER" id="PTHR33988:SF3">
    <property type="entry name" value="ENDORIBONUCLEASE TOXIN CHPB-RELATED"/>
    <property type="match status" value="1"/>
</dbReference>
<dbReference type="Gene3D" id="2.30.30.110">
    <property type="match status" value="1"/>
</dbReference>
<dbReference type="GO" id="GO:0004521">
    <property type="term" value="F:RNA endonuclease activity"/>
    <property type="evidence" value="ECO:0007669"/>
    <property type="project" value="TreeGrafter"/>
</dbReference>
<name>A0AAJ1R8G1_9LACO</name>
<evidence type="ECO:0000256" key="1">
    <source>
        <dbReference type="ARBA" id="ARBA00007521"/>
    </source>
</evidence>
<dbReference type="GO" id="GO:0006402">
    <property type="term" value="P:mRNA catabolic process"/>
    <property type="evidence" value="ECO:0007669"/>
    <property type="project" value="TreeGrafter"/>
</dbReference>
<dbReference type="InterPro" id="IPR003477">
    <property type="entry name" value="PemK-like"/>
</dbReference>
<dbReference type="PANTHER" id="PTHR33988">
    <property type="entry name" value="ENDORIBONUCLEASE MAZF-RELATED"/>
    <property type="match status" value="1"/>
</dbReference>
<dbReference type="EMBL" id="SDWY01000001">
    <property type="protein sequence ID" value="MDN6899928.1"/>
    <property type="molecule type" value="Genomic_DNA"/>
</dbReference>
<keyword evidence="2" id="KW-1277">Toxin-antitoxin system</keyword>
<evidence type="ECO:0000256" key="2">
    <source>
        <dbReference type="ARBA" id="ARBA00022649"/>
    </source>
</evidence>